<gene>
    <name evidence="2" type="ORF">AAJCM20276_01320</name>
</gene>
<organism evidence="2 3">
    <name type="scientific">Acetobacter aceti</name>
    <dbReference type="NCBI Taxonomy" id="435"/>
    <lineage>
        <taxon>Bacteria</taxon>
        <taxon>Pseudomonadati</taxon>
        <taxon>Pseudomonadota</taxon>
        <taxon>Alphaproteobacteria</taxon>
        <taxon>Acetobacterales</taxon>
        <taxon>Acetobacteraceae</taxon>
        <taxon>Acetobacter</taxon>
        <taxon>Acetobacter subgen. Acetobacter</taxon>
    </lineage>
</organism>
<dbReference type="InterPro" id="IPR036844">
    <property type="entry name" value="Hint_dom_sf"/>
</dbReference>
<dbReference type="Gene3D" id="2.170.16.10">
    <property type="entry name" value="Hedgehog/Intein (Hint) domain"/>
    <property type="match status" value="1"/>
</dbReference>
<reference evidence="2 3" key="1">
    <citation type="submission" date="2020-07" db="EMBL/GenBank/DDBJ databases">
        <title>Complete Genome Sequence of an acetic acid bacterium, Acetobacter aceti JCM20276.</title>
        <authorList>
            <person name="Hirose Y."/>
            <person name="Mihara H."/>
        </authorList>
    </citation>
    <scope>NUCLEOTIDE SEQUENCE [LARGE SCALE GENOMIC DNA]</scope>
    <source>
        <strain evidence="2 3">JCM20276</strain>
    </source>
</reference>
<evidence type="ECO:0000313" key="3">
    <source>
        <dbReference type="Proteomes" id="UP000515220"/>
    </source>
</evidence>
<evidence type="ECO:0000313" key="2">
    <source>
        <dbReference type="EMBL" id="BCI65508.1"/>
    </source>
</evidence>
<dbReference type="SUPFAM" id="SSF51294">
    <property type="entry name" value="Hedgehog/intein (Hint) domain"/>
    <property type="match status" value="1"/>
</dbReference>
<evidence type="ECO:0000259" key="1">
    <source>
        <dbReference type="Pfam" id="PF13403"/>
    </source>
</evidence>
<proteinExistence type="predicted"/>
<name>A0A6S6PCX1_ACEAC</name>
<dbReference type="Proteomes" id="UP000515220">
    <property type="component" value="Chromosome"/>
</dbReference>
<dbReference type="AlphaFoldDB" id="A0A6S6PCX1"/>
<dbReference type="RefSeq" id="WP_099347997.1">
    <property type="nucleotide sequence ID" value="NZ_AP023326.1"/>
</dbReference>
<accession>A0A6S6PCX1</accession>
<dbReference type="EMBL" id="AP023326">
    <property type="protein sequence ID" value="BCI65508.1"/>
    <property type="molecule type" value="Genomic_DNA"/>
</dbReference>
<feature type="domain" description="Hedgehog/Intein (Hint)" evidence="1">
    <location>
        <begin position="230"/>
        <end position="368"/>
    </location>
</feature>
<dbReference type="Pfam" id="PF13403">
    <property type="entry name" value="Hint_2"/>
    <property type="match status" value="1"/>
</dbReference>
<dbReference type="InterPro" id="IPR028992">
    <property type="entry name" value="Hedgehog/Intein_dom"/>
</dbReference>
<protein>
    <recommendedName>
        <fullName evidence="1">Hedgehog/Intein (Hint) domain-containing protein</fullName>
    </recommendedName>
</protein>
<sequence>MATVIWTGAASNDWTVSDNWQGSSWNGNNVPQSYDAVVFNEGANVVLSQDASVGGITVNGAATLSSDGQSLDNSNYSLSLSQGAVLTLSDITLTTKEIAGDPANATIVLKEANLTLQYGNTLKGTVIFNDVSNTDGSISGSTLNVVYYDSRNTSSATMKNFSNYDKIIISGNEPDNVHLVLNSDGVTYSLQGTLWGATQTLFNNISLAAGVTPSDFTYTQNNDGTYTFACFLADSMILTPQGDVPVQDILIGDEVMTMVNGLPEIRKVVWTGVSHVSLRADLPDDEAGYPVRILKGAFRQNVPWKDMLITSEHCLYLEGRFIPARLLVNGHSIFYDRTITSYDYYHVETERHSILSADGVLTESYLDTGNRSSFRQSGTVAALPISRALSWENDAAAPLEVSPSFTAPLFHQIETRAVCNGLDNRTPRSETTTDPQLRLMTDDGALIPLERQTGLFAFFIIPAGVQSVRLLSRSSRPHDAVGSYVDDRRSLGVQIGRIVVSQDKSNYVLTRHHQSDLLDGWFPSESTVARWTVGNAALSLEDIDPTQEGLLAVEILSAGPYIIERTSVPSEKLIA</sequence>